<feature type="compositionally biased region" description="Basic and acidic residues" evidence="2">
    <location>
        <begin position="435"/>
        <end position="448"/>
    </location>
</feature>
<reference evidence="3" key="1">
    <citation type="submission" date="2025-08" db="UniProtKB">
        <authorList>
            <consortium name="Ensembl"/>
        </authorList>
    </citation>
    <scope>IDENTIFICATION</scope>
</reference>
<keyword evidence="4" id="KW-1185">Reference proteome</keyword>
<protein>
    <submittedName>
        <fullName evidence="3">Coiled-coil domain containing 157</fullName>
    </submittedName>
</protein>
<organism evidence="3 4">
    <name type="scientific">Neogobius melanostomus</name>
    <name type="common">round goby</name>
    <dbReference type="NCBI Taxonomy" id="47308"/>
    <lineage>
        <taxon>Eukaryota</taxon>
        <taxon>Metazoa</taxon>
        <taxon>Chordata</taxon>
        <taxon>Craniata</taxon>
        <taxon>Vertebrata</taxon>
        <taxon>Euteleostomi</taxon>
        <taxon>Actinopterygii</taxon>
        <taxon>Neopterygii</taxon>
        <taxon>Teleostei</taxon>
        <taxon>Neoteleostei</taxon>
        <taxon>Acanthomorphata</taxon>
        <taxon>Gobiaria</taxon>
        <taxon>Gobiiformes</taxon>
        <taxon>Gobioidei</taxon>
        <taxon>Gobiidae</taxon>
        <taxon>Benthophilinae</taxon>
        <taxon>Neogobiini</taxon>
        <taxon>Neogobius</taxon>
    </lineage>
</organism>
<dbReference type="Gene3D" id="1.10.287.1490">
    <property type="match status" value="1"/>
</dbReference>
<name>A0A8C6UZD4_9GOBI</name>
<reference evidence="3" key="2">
    <citation type="submission" date="2025-09" db="UniProtKB">
        <authorList>
            <consortium name="Ensembl"/>
        </authorList>
    </citation>
    <scope>IDENTIFICATION</scope>
</reference>
<accession>A0A8C6UZD4</accession>
<dbReference type="PANTHER" id="PTHR43696">
    <property type="entry name" value="COILED-COIL DOMAIN-CONTAINING PROTEIN 157"/>
    <property type="match status" value="1"/>
</dbReference>
<feature type="region of interest" description="Disordered" evidence="2">
    <location>
        <begin position="435"/>
        <end position="473"/>
    </location>
</feature>
<dbReference type="InterPro" id="IPR029681">
    <property type="entry name" value="CCDC157"/>
</dbReference>
<proteinExistence type="predicted"/>
<feature type="coiled-coil region" evidence="1">
    <location>
        <begin position="269"/>
        <end position="370"/>
    </location>
</feature>
<dbReference type="PANTHER" id="PTHR43696:SF9">
    <property type="entry name" value="COILED-COIL DOMAIN-CONTAINING PROTEIN 157"/>
    <property type="match status" value="1"/>
</dbReference>
<dbReference type="SUPFAM" id="SSF57997">
    <property type="entry name" value="Tropomyosin"/>
    <property type="match status" value="1"/>
</dbReference>
<evidence type="ECO:0000256" key="1">
    <source>
        <dbReference type="SAM" id="Coils"/>
    </source>
</evidence>
<evidence type="ECO:0000313" key="3">
    <source>
        <dbReference type="Ensembl" id="ENSNMLP00000043483.1"/>
    </source>
</evidence>
<evidence type="ECO:0000256" key="2">
    <source>
        <dbReference type="SAM" id="MobiDB-lite"/>
    </source>
</evidence>
<dbReference type="Proteomes" id="UP000694523">
    <property type="component" value="Unplaced"/>
</dbReference>
<dbReference type="Ensembl" id="ENSNMLT00000048273.1">
    <property type="protein sequence ID" value="ENSNMLP00000043483.1"/>
    <property type="gene ID" value="ENSNMLG00000026372.1"/>
</dbReference>
<feature type="compositionally biased region" description="Polar residues" evidence="2">
    <location>
        <begin position="449"/>
        <end position="473"/>
    </location>
</feature>
<keyword evidence="1" id="KW-0175">Coiled coil</keyword>
<evidence type="ECO:0000313" key="4">
    <source>
        <dbReference type="Proteomes" id="UP000694523"/>
    </source>
</evidence>
<sequence>MSELLGRQDCIESLRKDLVDLQGAILDFPDKLSCNLDMVALLDRYDFIDGEDTFNQHSHIVLLELVIDRLLLLLQSFNVFVEQLENAFKKTLTQESGFVSLGLVVRNYWNNLITICDETLTLSSVPPSLNSSNGSNCSSAKSSTSSLSSWPQHHVVQSPTQINISIPKVDIQNVGSQTFESCLIPCDACYQTQSVLGKTGGALIELFQSEGLPSSLQPLSDAVLDTVELGQMTAADVIQWGAEEYKDMRRLGKHLQDVRGTVAPLKAKIEAVEKERDKFKSDMSKLQKELKEKVENYQATSVQLEFSLQKAQRSAKETEQRLQEEQQKTKKGADSCVKLEKDKETLKAKISNLTNAVTELKQHIKDCTERERLLVAFPDLNPPPLGNIYGIYRLMMLSSFKGTGNVILDMEKQVQANCIRIRVLEQENSTLRGSLEKLRERTQPRDTLHLNSSAAKTRSNSSTGAFSPGQSNK</sequence>
<dbReference type="AlphaFoldDB" id="A0A8C6UZD4"/>